<feature type="region of interest" description="Disordered" evidence="2">
    <location>
        <begin position="990"/>
        <end position="1010"/>
    </location>
</feature>
<comment type="caution">
    <text evidence="4">The sequence shown here is derived from an EMBL/GenBank/DDBJ whole genome shotgun (WGS) entry which is preliminary data.</text>
</comment>
<accession>A0A8J2LPL3</accession>
<dbReference type="Proteomes" id="UP000708208">
    <property type="component" value="Unassembled WGS sequence"/>
</dbReference>
<dbReference type="PROSITE" id="PS50011">
    <property type="entry name" value="PROTEIN_KINASE_DOM"/>
    <property type="match status" value="1"/>
</dbReference>
<keyword evidence="1" id="KW-0040">ANK repeat</keyword>
<dbReference type="GO" id="GO:0051306">
    <property type="term" value="P:mitotic sister chromatid separation"/>
    <property type="evidence" value="ECO:0007669"/>
    <property type="project" value="InterPro"/>
</dbReference>
<gene>
    <name evidence="4" type="ORF">AFUS01_LOCUS43608</name>
</gene>
<dbReference type="GO" id="GO:0005524">
    <property type="term" value="F:ATP binding"/>
    <property type="evidence" value="ECO:0007669"/>
    <property type="project" value="InterPro"/>
</dbReference>
<organism evidence="4 5">
    <name type="scientific">Allacma fusca</name>
    <dbReference type="NCBI Taxonomy" id="39272"/>
    <lineage>
        <taxon>Eukaryota</taxon>
        <taxon>Metazoa</taxon>
        <taxon>Ecdysozoa</taxon>
        <taxon>Arthropoda</taxon>
        <taxon>Hexapoda</taxon>
        <taxon>Collembola</taxon>
        <taxon>Symphypleona</taxon>
        <taxon>Sminthuridae</taxon>
        <taxon>Allacma</taxon>
    </lineage>
</organism>
<dbReference type="PROSITE" id="PS50297">
    <property type="entry name" value="ANK_REP_REGION"/>
    <property type="match status" value="2"/>
</dbReference>
<dbReference type="AlphaFoldDB" id="A0A8J2LPL3"/>
<dbReference type="GO" id="GO:0004672">
    <property type="term" value="F:protein kinase activity"/>
    <property type="evidence" value="ECO:0007669"/>
    <property type="project" value="InterPro"/>
</dbReference>
<dbReference type="GO" id="GO:0008608">
    <property type="term" value="P:attachment of spindle microtubules to kinetochore"/>
    <property type="evidence" value="ECO:0007669"/>
    <property type="project" value="InterPro"/>
</dbReference>
<dbReference type="InterPro" id="IPR002110">
    <property type="entry name" value="Ankyrin_rpt"/>
</dbReference>
<dbReference type="SMART" id="SM00248">
    <property type="entry name" value="ANK"/>
    <property type="match status" value="2"/>
</dbReference>
<dbReference type="InterPro" id="IPR001245">
    <property type="entry name" value="Ser-Thr/Tyr_kinase_cat_dom"/>
</dbReference>
<dbReference type="Pfam" id="PF07714">
    <property type="entry name" value="PK_Tyr_Ser-Thr"/>
    <property type="match status" value="1"/>
</dbReference>
<reference evidence="4" key="1">
    <citation type="submission" date="2021-06" db="EMBL/GenBank/DDBJ databases">
        <authorList>
            <person name="Hodson N. C."/>
            <person name="Mongue J. A."/>
            <person name="Jaron S. K."/>
        </authorList>
    </citation>
    <scope>NUCLEOTIDE SEQUENCE</scope>
</reference>
<keyword evidence="5" id="KW-1185">Reference proteome</keyword>
<evidence type="ECO:0000256" key="1">
    <source>
        <dbReference type="PROSITE-ProRule" id="PRU00023"/>
    </source>
</evidence>
<dbReference type="EMBL" id="CAJVCH010570104">
    <property type="protein sequence ID" value="CAG7834067.1"/>
    <property type="molecule type" value="Genomic_DNA"/>
</dbReference>
<dbReference type="InterPro" id="IPR039339">
    <property type="entry name" value="Tex14"/>
</dbReference>
<dbReference type="GO" id="GO:0043063">
    <property type="term" value="P:intercellular bridge organization"/>
    <property type="evidence" value="ECO:0007669"/>
    <property type="project" value="InterPro"/>
</dbReference>
<dbReference type="GO" id="GO:0030496">
    <property type="term" value="C:midbody"/>
    <property type="evidence" value="ECO:0007669"/>
    <property type="project" value="TreeGrafter"/>
</dbReference>
<dbReference type="Pfam" id="PF12796">
    <property type="entry name" value="Ank_2"/>
    <property type="match status" value="1"/>
</dbReference>
<name>A0A8J2LPL3_9HEXA</name>
<protein>
    <recommendedName>
        <fullName evidence="3">Protein kinase domain-containing protein</fullName>
    </recommendedName>
</protein>
<feature type="domain" description="Protein kinase" evidence="3">
    <location>
        <begin position="208"/>
        <end position="520"/>
    </location>
</feature>
<dbReference type="OrthoDB" id="5962695at2759"/>
<feature type="compositionally biased region" description="Polar residues" evidence="2">
    <location>
        <begin position="997"/>
        <end position="1010"/>
    </location>
</feature>
<dbReference type="GO" id="GO:0045171">
    <property type="term" value="C:intercellular bridge"/>
    <property type="evidence" value="ECO:0007669"/>
    <property type="project" value="TreeGrafter"/>
</dbReference>
<sequence length="1186" mass="131022">MTTFSRDFRATEPPVLVQWPTNKVSLEDKLHDAVLCGKLQKIRDIAARGVNVDAFNEDGQTPLFCAAFKGLADVVGVLLSMGAKPNARCQPEGYTAVHGACYSGCAGVLKMLIQAGGDLRICDHKRRTPIAWSLLQTDSSKIQAIRNVVESARVCTTETSGLEMLKEMQSSLSPRTSSALGDVVRSIFRKSVIYKDSRSRLGFQLNMDELNNGIHHTGFGKVFFGNGERCAGLIGLPYVSEVSDLEDEKSDDAPSWQCGKFTSFNARVWTTRKTQVSTRELFTKSGPHCVPDILINELEVRSKLHHPNLLMLLGVCQTNHCESISLVYERVNIGSLYSVLYVEQKQLTPRFATDVIIQMCDALEYVHSMKMIHCAISSHSVILVANGLAKLSCFEYCLPENINSESTISLRHPILTSDAHLNVLRYWMAPEVLLRQQFSVKADVYSLACVMWELCNLDIPWRTFSLQSLRQLFSSSPAEPLPINKSKVPQLWYHLMSLGLKPRRESRDLDIAEIKDMMVLSKKPHIIQGSRSNLFGHQKVSAVSVTKNIEPESEDGLDDVDFASVYPGGGQIYKSTSTTSLQDQFDTKKQVFETSPVFFKGRSDCVEGLQPMNSDHIGRFSNAIEVEVGNSAGERIENKVSPPQGILKKFGVTKQSKSNIGSQSFPICTNFSDEAQAKRAKEKETQTESQQTEKQVLVTENQEVRIQPPKKPERIGAIMSLGIGWIKPASKTGANVKTCKGTQTGATKVTLQHRLASGEKTPSPVHSPASASTPLWTSFNTSKEPIDIILDPESQAARHNVKEKLNKILEMRQAGDYPRGFHSLRLPKKATFIKPASHCIEGVSSALNANANEFWNYFASTSLVTTATCDKVFAPAIKPAGHSLTLEKNGSVMGQKVKSYTTKLKQTLFGSLYSKYSTRKDLREENVYFPDSVNSRSHLDLPLASKEDMVPTGLVFETVDKFNAYAKGMPLDFQRQRVPWQPMFAQIARNDGGDGNRLSSEYSPTPSPVGETNTNPFQQQFQSVAIQCMLSPDRYDASDTSLISTSGVHHDNYHQSVNNLNEKMNDDESEFSEKVSSGAEDVALATVDSLMKNLANDPGSDPANVTYGEVDVQFVSCLMSPKDEDKEATVRSSSASIREHGDTVGFSPRVPSTSFIPHGSPACNIKSDEEDLPKLTLPEGSLVEKM</sequence>
<feature type="repeat" description="ANK" evidence="1">
    <location>
        <begin position="58"/>
        <end position="90"/>
    </location>
</feature>
<dbReference type="PROSITE" id="PS50088">
    <property type="entry name" value="ANK_REPEAT"/>
    <property type="match status" value="2"/>
</dbReference>
<evidence type="ECO:0000259" key="3">
    <source>
        <dbReference type="PROSITE" id="PS50011"/>
    </source>
</evidence>
<evidence type="ECO:0000256" key="2">
    <source>
        <dbReference type="SAM" id="MobiDB-lite"/>
    </source>
</evidence>
<dbReference type="GO" id="GO:0007140">
    <property type="term" value="P:male meiotic nuclear division"/>
    <property type="evidence" value="ECO:0007669"/>
    <property type="project" value="InterPro"/>
</dbReference>
<dbReference type="GO" id="GO:0007094">
    <property type="term" value="P:mitotic spindle assembly checkpoint signaling"/>
    <property type="evidence" value="ECO:0007669"/>
    <property type="project" value="InterPro"/>
</dbReference>
<evidence type="ECO:0000313" key="5">
    <source>
        <dbReference type="Proteomes" id="UP000708208"/>
    </source>
</evidence>
<dbReference type="InterPro" id="IPR000719">
    <property type="entry name" value="Prot_kinase_dom"/>
</dbReference>
<dbReference type="GO" id="GO:0000776">
    <property type="term" value="C:kinetochore"/>
    <property type="evidence" value="ECO:0007669"/>
    <property type="project" value="TreeGrafter"/>
</dbReference>
<dbReference type="PANTHER" id="PTHR23060:SF3">
    <property type="entry name" value="TESTIS EXPRESSED 14, INTERCELLULAR BRIDGE FORMING FACTOR"/>
    <property type="match status" value="1"/>
</dbReference>
<evidence type="ECO:0000313" key="4">
    <source>
        <dbReference type="EMBL" id="CAG7834067.1"/>
    </source>
</evidence>
<feature type="repeat" description="ANK" evidence="1">
    <location>
        <begin position="92"/>
        <end position="124"/>
    </location>
</feature>
<dbReference type="PANTHER" id="PTHR23060">
    <property type="entry name" value="TESTIS EXPRESSED GENE 14"/>
    <property type="match status" value="1"/>
</dbReference>
<proteinExistence type="predicted"/>
<feature type="region of interest" description="Disordered" evidence="2">
    <location>
        <begin position="1124"/>
        <end position="1186"/>
    </location>
</feature>